<dbReference type="PANTHER" id="PTHR43364">
    <property type="entry name" value="NADH-SPECIFIC METHYLGLYOXAL REDUCTASE-RELATED"/>
    <property type="match status" value="1"/>
</dbReference>
<evidence type="ECO:0000259" key="2">
    <source>
        <dbReference type="Pfam" id="PF00248"/>
    </source>
</evidence>
<proteinExistence type="predicted"/>
<keyword evidence="4" id="KW-1185">Reference proteome</keyword>
<dbReference type="PANTHER" id="PTHR43364:SF4">
    <property type="entry name" value="NAD(P)-LINKED OXIDOREDUCTASE SUPERFAMILY PROTEIN"/>
    <property type="match status" value="1"/>
</dbReference>
<organism evidence="3 4">
    <name type="scientific">[Myrmecia] bisecta</name>
    <dbReference type="NCBI Taxonomy" id="41462"/>
    <lineage>
        <taxon>Eukaryota</taxon>
        <taxon>Viridiplantae</taxon>
        <taxon>Chlorophyta</taxon>
        <taxon>core chlorophytes</taxon>
        <taxon>Trebouxiophyceae</taxon>
        <taxon>Trebouxiales</taxon>
        <taxon>Trebouxiaceae</taxon>
        <taxon>Myrmecia</taxon>
    </lineage>
</organism>
<keyword evidence="1" id="KW-0560">Oxidoreductase</keyword>
<dbReference type="Pfam" id="PF00248">
    <property type="entry name" value="Aldo_ket_red"/>
    <property type="match status" value="2"/>
</dbReference>
<feature type="domain" description="NADP-dependent oxidoreductase" evidence="2">
    <location>
        <begin position="49"/>
        <end position="95"/>
    </location>
</feature>
<evidence type="ECO:0000313" key="4">
    <source>
        <dbReference type="Proteomes" id="UP001489004"/>
    </source>
</evidence>
<dbReference type="EMBL" id="JALJOR010000016">
    <property type="protein sequence ID" value="KAK9805144.1"/>
    <property type="molecule type" value="Genomic_DNA"/>
</dbReference>
<feature type="domain" description="NADP-dependent oxidoreductase" evidence="2">
    <location>
        <begin position="103"/>
        <end position="307"/>
    </location>
</feature>
<dbReference type="InterPro" id="IPR036812">
    <property type="entry name" value="NAD(P)_OxRdtase_dom_sf"/>
</dbReference>
<comment type="caution">
    <text evidence="3">The sequence shown here is derived from an EMBL/GenBank/DDBJ whole genome shotgun (WGS) entry which is preliminary data.</text>
</comment>
<evidence type="ECO:0000313" key="3">
    <source>
        <dbReference type="EMBL" id="KAK9805144.1"/>
    </source>
</evidence>
<dbReference type="AlphaFoldDB" id="A0AAW1P9P9"/>
<name>A0AAW1P9P9_9CHLO</name>
<accession>A0AAW1P9P9</accession>
<sequence>MYLFLSGALAIQLVQYKSKRCRPVLGVKAEAATKADLIPLGSTDLRVSRLGIGTLQWGDPQCGFGAQYDEAQLAEVFKAAVEGGVNFFDTAEVYGYQGIKSNSGSEQISMIAALRASLARLGTDRVDLYQVHFPFPAFSQEVLSDGLAEAVDLGLTTAVGVCNYNAEQLEKIHGLLGAKGVPLATNQVKYSILERGPEASGLLAKCRELGIQLVAHSPLEQGLLTSKYVEGGAGAKADSVRGLLKMMQLIGTFSGGKTVTQVALNYLMQKGAIPIPGCKTVAQAQEHVGALGWALEENEIAMIDEKADFVKA</sequence>
<gene>
    <name evidence="3" type="ORF">WJX72_001699</name>
</gene>
<reference evidence="3 4" key="1">
    <citation type="journal article" date="2024" name="Nat. Commun.">
        <title>Phylogenomics reveals the evolutionary origins of lichenization in chlorophyte algae.</title>
        <authorList>
            <person name="Puginier C."/>
            <person name="Libourel C."/>
            <person name="Otte J."/>
            <person name="Skaloud P."/>
            <person name="Haon M."/>
            <person name="Grisel S."/>
            <person name="Petersen M."/>
            <person name="Berrin J.G."/>
            <person name="Delaux P.M."/>
            <person name="Dal Grande F."/>
            <person name="Keller J."/>
        </authorList>
    </citation>
    <scope>NUCLEOTIDE SEQUENCE [LARGE SCALE GENOMIC DNA]</scope>
    <source>
        <strain evidence="3 4">SAG 2043</strain>
    </source>
</reference>
<dbReference type="InterPro" id="IPR023210">
    <property type="entry name" value="NADP_OxRdtase_dom"/>
</dbReference>
<evidence type="ECO:0000256" key="1">
    <source>
        <dbReference type="ARBA" id="ARBA00023002"/>
    </source>
</evidence>
<dbReference type="GO" id="GO:0005829">
    <property type="term" value="C:cytosol"/>
    <property type="evidence" value="ECO:0007669"/>
    <property type="project" value="TreeGrafter"/>
</dbReference>
<dbReference type="Gene3D" id="3.20.20.100">
    <property type="entry name" value="NADP-dependent oxidoreductase domain"/>
    <property type="match status" value="1"/>
</dbReference>
<protein>
    <recommendedName>
        <fullName evidence="2">NADP-dependent oxidoreductase domain-containing protein</fullName>
    </recommendedName>
</protein>
<dbReference type="SUPFAM" id="SSF51430">
    <property type="entry name" value="NAD(P)-linked oxidoreductase"/>
    <property type="match status" value="1"/>
</dbReference>
<dbReference type="InterPro" id="IPR050523">
    <property type="entry name" value="AKR_Detox_Biosynth"/>
</dbReference>
<dbReference type="Proteomes" id="UP001489004">
    <property type="component" value="Unassembled WGS sequence"/>
</dbReference>
<dbReference type="GO" id="GO:0016491">
    <property type="term" value="F:oxidoreductase activity"/>
    <property type="evidence" value="ECO:0007669"/>
    <property type="project" value="UniProtKB-KW"/>
</dbReference>